<evidence type="ECO:0000313" key="1">
    <source>
        <dbReference type="EMBL" id="DAF57586.1"/>
    </source>
</evidence>
<organism evidence="1">
    <name type="scientific">Myoviridae sp. ctqfO1</name>
    <dbReference type="NCBI Taxonomy" id="2827710"/>
    <lineage>
        <taxon>Viruses</taxon>
        <taxon>Duplodnaviria</taxon>
        <taxon>Heunggongvirae</taxon>
        <taxon>Uroviricota</taxon>
        <taxon>Caudoviricetes</taxon>
    </lineage>
</organism>
<reference evidence="1" key="1">
    <citation type="journal article" date="2021" name="Proc. Natl. Acad. Sci. U.S.A.">
        <title>A Catalog of Tens of Thousands of Viruses from Human Metagenomes Reveals Hidden Associations with Chronic Diseases.</title>
        <authorList>
            <person name="Tisza M.J."/>
            <person name="Buck C.B."/>
        </authorList>
    </citation>
    <scope>NUCLEOTIDE SEQUENCE</scope>
    <source>
        <strain evidence="1">CtqfO1</strain>
    </source>
</reference>
<dbReference type="EMBL" id="BK032734">
    <property type="protein sequence ID" value="DAF57586.1"/>
    <property type="molecule type" value="Genomic_DNA"/>
</dbReference>
<proteinExistence type="predicted"/>
<accession>A0A8S5T488</accession>
<protein>
    <submittedName>
        <fullName evidence="1">Uncharacterized protein</fullName>
    </submittedName>
</protein>
<sequence>MGLKFDEPKDGYTYSRNILEDLQKPKGLFEVKCKPLYFIYNKEIFKDMAALELFDKLIQKRDVMCITTGLEKSHAFYKKYLPSIYKEEKVSDNTLSVMYKLYYSKRDMIAGAVINLVLQGKIKADHATKIYFLKRLDKSFLPC</sequence>
<name>A0A8S5T488_9CAUD</name>